<dbReference type="InterPro" id="IPR043146">
    <property type="entry name" value="Penicillin_amidase_N_B-knob"/>
</dbReference>
<dbReference type="Gene3D" id="3.60.20.10">
    <property type="entry name" value="Glutamine Phosphoribosylpyrophosphate, subunit 1, domain 1"/>
    <property type="match status" value="1"/>
</dbReference>
<dbReference type="Gene3D" id="1.10.439.10">
    <property type="entry name" value="Penicillin Amidohydrolase, domain 1"/>
    <property type="match status" value="1"/>
</dbReference>
<dbReference type="InterPro" id="IPR002692">
    <property type="entry name" value="S45"/>
</dbReference>
<dbReference type="InterPro" id="IPR029055">
    <property type="entry name" value="Ntn_hydrolases_N"/>
</dbReference>
<evidence type="ECO:0000256" key="2">
    <source>
        <dbReference type="ARBA" id="ARBA00022729"/>
    </source>
</evidence>
<keyword evidence="2 5" id="KW-0732">Signal</keyword>
<comment type="caution">
    <text evidence="6">The sequence shown here is derived from an EMBL/GenBank/DDBJ whole genome shotgun (WGS) entry which is preliminary data.</text>
</comment>
<dbReference type="Gene3D" id="1.10.1400.10">
    <property type="match status" value="1"/>
</dbReference>
<dbReference type="SUPFAM" id="SSF56235">
    <property type="entry name" value="N-terminal nucleophile aminohydrolases (Ntn hydrolases)"/>
    <property type="match status" value="1"/>
</dbReference>
<comment type="similarity">
    <text evidence="1">Belongs to the peptidase S45 family.</text>
</comment>
<sequence>MALKILRFSTLALLAVLAAAALWLKTPGPAAFDAGAALEAGGAYKARILRDAYGVPHIYAARDADVAFGLAYAHAEDDWETIEEVVLFSRGDLARRDGKDAAVTDYLIRAMGSAEAIAEKYETDLSARTRAVAEGYAAGINFYCAEDRARCARDALPVTAQDVVAGFASRQPFFYGLEEQLKTIFEGDVKIENRADAAREAFLNIPNGFEIGSNAMAVAPIRSADGHTRLMVNSHQPYTGPVAWYEARVKSQEGWDMIGGIFPGAPVILHGAGPDLGWAFTVNKPDLVDIYTLEVDKPKKPSQYRFDGGWRDFDVRKIRFRVHLWGPFSLPVTRRALYSVHGPVFQTDNGVFAVSYAGQGDIRALEQYYRMNRAESYADWRAAMEMLALPSLNAVYADGDGVIAYYYNAAIPIRAEGPDWSRAQDGSDPALVWQGTRTLNDVPQVVMPRSGYVVNANHTPFQSSGAEDNPDPANFPAAYGVDTRTTNRGLRIQSLYGADTSITGDEFVSYKLDHIYAQESRVMELVKALAQTSAEDLQEEAAVLAAWDGAVTKDNRSAALAILTAQKARGYLLNDEGAETPDYEAALREVSSELEALFGRVDPEWGEAVRLKRGEMSLPLNGGPDTLRAVYPQDDGGGAMKSVGGDTYILYADWSGARDVEIRTIHQFGAATLDKTSAHYADQAPVFAAEEWKSPPMDLPSLIAEATRDYTVGGE</sequence>
<evidence type="ECO:0000256" key="5">
    <source>
        <dbReference type="SAM" id="SignalP"/>
    </source>
</evidence>
<dbReference type="PANTHER" id="PTHR34218:SF3">
    <property type="entry name" value="ACYL-HOMOSERINE LACTONE ACYLASE PVDQ"/>
    <property type="match status" value="1"/>
</dbReference>
<evidence type="ECO:0000256" key="1">
    <source>
        <dbReference type="ARBA" id="ARBA00006586"/>
    </source>
</evidence>
<dbReference type="PIRSF" id="PIRSF001227">
    <property type="entry name" value="Pen_acylase"/>
    <property type="match status" value="1"/>
</dbReference>
<dbReference type="PANTHER" id="PTHR34218">
    <property type="entry name" value="PEPTIDASE S45 PENICILLIN AMIDASE"/>
    <property type="match status" value="1"/>
</dbReference>
<dbReference type="RefSeq" id="WP_379881817.1">
    <property type="nucleotide sequence ID" value="NZ_JBHPON010000002.1"/>
</dbReference>
<dbReference type="Proteomes" id="UP001596116">
    <property type="component" value="Unassembled WGS sequence"/>
</dbReference>
<dbReference type="InterPro" id="IPR014395">
    <property type="entry name" value="Pen/GL7ACA/AHL_acylase"/>
</dbReference>
<evidence type="ECO:0000313" key="7">
    <source>
        <dbReference type="Proteomes" id="UP001596116"/>
    </source>
</evidence>
<dbReference type="InterPro" id="IPR023343">
    <property type="entry name" value="Penicillin_amidase_dom1"/>
</dbReference>
<dbReference type="InterPro" id="IPR043147">
    <property type="entry name" value="Penicillin_amidase_A-knob"/>
</dbReference>
<dbReference type="Pfam" id="PF01804">
    <property type="entry name" value="Penicil_amidase"/>
    <property type="match status" value="1"/>
</dbReference>
<accession>A0ABW1L1U5</accession>
<name>A0ABW1L1U5_9PROT</name>
<proteinExistence type="inferred from homology"/>
<organism evidence="6 7">
    <name type="scientific">Hyphococcus aureus</name>
    <dbReference type="NCBI Taxonomy" id="2666033"/>
    <lineage>
        <taxon>Bacteria</taxon>
        <taxon>Pseudomonadati</taxon>
        <taxon>Pseudomonadota</taxon>
        <taxon>Alphaproteobacteria</taxon>
        <taxon>Parvularculales</taxon>
        <taxon>Parvularculaceae</taxon>
        <taxon>Hyphococcus</taxon>
    </lineage>
</organism>
<keyword evidence="7" id="KW-1185">Reference proteome</keyword>
<evidence type="ECO:0000256" key="3">
    <source>
        <dbReference type="ARBA" id="ARBA00022801"/>
    </source>
</evidence>
<protein>
    <submittedName>
        <fullName evidence="6">Penicillin acylase family protein</fullName>
    </submittedName>
</protein>
<evidence type="ECO:0000256" key="4">
    <source>
        <dbReference type="ARBA" id="ARBA00023145"/>
    </source>
</evidence>
<reference evidence="6 7" key="1">
    <citation type="submission" date="2024-09" db="EMBL/GenBank/DDBJ databases">
        <authorList>
            <person name="Zhang Z.-H."/>
        </authorList>
    </citation>
    <scope>NUCLEOTIDE SEQUENCE [LARGE SCALE GENOMIC DNA]</scope>
    <source>
        <strain evidence="6 7">HHTR114</strain>
    </source>
</reference>
<evidence type="ECO:0000313" key="6">
    <source>
        <dbReference type="EMBL" id="MFC6036932.1"/>
    </source>
</evidence>
<keyword evidence="3" id="KW-0378">Hydrolase</keyword>
<dbReference type="EMBL" id="JBHPON010000002">
    <property type="protein sequence ID" value="MFC6036932.1"/>
    <property type="molecule type" value="Genomic_DNA"/>
</dbReference>
<keyword evidence="4" id="KW-0865">Zymogen</keyword>
<gene>
    <name evidence="6" type="ORF">ACFMB1_15345</name>
</gene>
<feature type="chain" id="PRO_5046321557" evidence="5">
    <location>
        <begin position="21"/>
        <end position="715"/>
    </location>
</feature>
<feature type="signal peptide" evidence="5">
    <location>
        <begin position="1"/>
        <end position="20"/>
    </location>
</feature>
<dbReference type="Gene3D" id="2.30.120.10">
    <property type="match status" value="1"/>
</dbReference>